<dbReference type="NCBIfam" id="TIGR00860">
    <property type="entry name" value="LIC"/>
    <property type="match status" value="1"/>
</dbReference>
<dbReference type="GeneID" id="119722537"/>
<feature type="transmembrane region" description="Helical" evidence="14">
    <location>
        <begin position="304"/>
        <end position="325"/>
    </location>
</feature>
<evidence type="ECO:0000313" key="17">
    <source>
        <dbReference type="EnsemblMetazoa" id="XP_038048645.1"/>
    </source>
</evidence>
<feature type="domain" description="Neurotransmitter-gated ion-channel ligand-binding" evidence="15">
    <location>
        <begin position="33"/>
        <end position="238"/>
    </location>
</feature>
<name>A0A913ZCI9_PATMI</name>
<keyword evidence="2" id="KW-1003">Cell membrane</keyword>
<dbReference type="InterPro" id="IPR002394">
    <property type="entry name" value="Nicotinic_acetylcholine_rcpt"/>
</dbReference>
<feature type="domain" description="Neurotransmitter-gated ion-channel transmembrane" evidence="16">
    <location>
        <begin position="246"/>
        <end position="481"/>
    </location>
</feature>
<comment type="similarity">
    <text evidence="14">Belongs to the ligand-gated ion channel (TC 1.A.9) family.</text>
</comment>
<dbReference type="CDD" id="cd19051">
    <property type="entry name" value="LGIC_TM_cation"/>
    <property type="match status" value="1"/>
</dbReference>
<keyword evidence="7 14" id="KW-0472">Membrane</keyword>
<keyword evidence="12 14" id="KW-0407">Ion channel</keyword>
<protein>
    <submittedName>
        <fullName evidence="17">Uncharacterized protein</fullName>
    </submittedName>
</protein>
<dbReference type="GO" id="GO:0004888">
    <property type="term" value="F:transmembrane signaling receptor activity"/>
    <property type="evidence" value="ECO:0007669"/>
    <property type="project" value="InterPro"/>
</dbReference>
<feature type="transmembrane region" description="Helical" evidence="14">
    <location>
        <begin position="6"/>
        <end position="31"/>
    </location>
</feature>
<feature type="transmembrane region" description="Helical" evidence="14">
    <location>
        <begin position="465"/>
        <end position="485"/>
    </location>
</feature>
<dbReference type="InterPro" id="IPR038050">
    <property type="entry name" value="Neuro_actylchol_rec"/>
</dbReference>
<dbReference type="Proteomes" id="UP000887568">
    <property type="component" value="Unplaced"/>
</dbReference>
<dbReference type="PRINTS" id="PR00252">
    <property type="entry name" value="NRIONCHANNEL"/>
</dbReference>
<comment type="subcellular location">
    <subcellularLocation>
        <location evidence="13">Synaptic cell membrane</location>
        <topology evidence="13">Multi-pass membrane protein</topology>
    </subcellularLocation>
</comment>
<evidence type="ECO:0000256" key="9">
    <source>
        <dbReference type="ARBA" id="ARBA00023170"/>
    </source>
</evidence>
<dbReference type="CDD" id="cd18997">
    <property type="entry name" value="LGIC_ECD_nAChR"/>
    <property type="match status" value="1"/>
</dbReference>
<dbReference type="PROSITE" id="PS00236">
    <property type="entry name" value="NEUROTR_ION_CHANNEL"/>
    <property type="match status" value="1"/>
</dbReference>
<dbReference type="OrthoDB" id="5975154at2759"/>
<evidence type="ECO:0000256" key="3">
    <source>
        <dbReference type="ARBA" id="ARBA00022692"/>
    </source>
</evidence>
<evidence type="ECO:0000256" key="7">
    <source>
        <dbReference type="ARBA" id="ARBA00023136"/>
    </source>
</evidence>
<dbReference type="InterPro" id="IPR036734">
    <property type="entry name" value="Neur_chan_lig-bd_sf"/>
</dbReference>
<dbReference type="FunFam" id="2.70.170.10:FF:000028">
    <property type="entry name" value="AcetylCholine Receptor"/>
    <property type="match status" value="1"/>
</dbReference>
<dbReference type="Gene3D" id="1.20.58.390">
    <property type="entry name" value="Neurotransmitter-gated ion-channel transmembrane domain"/>
    <property type="match status" value="2"/>
</dbReference>
<dbReference type="InterPro" id="IPR018000">
    <property type="entry name" value="Neurotransmitter_ion_chnl_CS"/>
</dbReference>
<dbReference type="SUPFAM" id="SSF63712">
    <property type="entry name" value="Nicotinic receptor ligand binding domain-like"/>
    <property type="match status" value="1"/>
</dbReference>
<dbReference type="GO" id="GO:0022848">
    <property type="term" value="F:acetylcholine-gated monoatomic cation-selective channel activity"/>
    <property type="evidence" value="ECO:0007669"/>
    <property type="project" value="InterPro"/>
</dbReference>
<dbReference type="FunFam" id="1.20.58.390:FF:000073">
    <property type="entry name" value="Neuronal acetylcholine receptor subunit alpha-9-II"/>
    <property type="match status" value="1"/>
</dbReference>
<dbReference type="OMA" id="QRYHHIR"/>
<evidence type="ECO:0000256" key="8">
    <source>
        <dbReference type="ARBA" id="ARBA00023157"/>
    </source>
</evidence>
<keyword evidence="8" id="KW-1015">Disulfide bond</keyword>
<dbReference type="InterPro" id="IPR006029">
    <property type="entry name" value="Neurotrans-gated_channel_TM"/>
</dbReference>
<dbReference type="Pfam" id="PF02931">
    <property type="entry name" value="Neur_chan_LBD"/>
    <property type="match status" value="1"/>
</dbReference>
<dbReference type="SUPFAM" id="SSF90112">
    <property type="entry name" value="Neurotransmitter-gated ion-channel transmembrane pore"/>
    <property type="match status" value="1"/>
</dbReference>
<evidence type="ECO:0000259" key="15">
    <source>
        <dbReference type="Pfam" id="PF02931"/>
    </source>
</evidence>
<dbReference type="GO" id="GO:0045211">
    <property type="term" value="C:postsynaptic membrane"/>
    <property type="evidence" value="ECO:0007669"/>
    <property type="project" value="InterPro"/>
</dbReference>
<dbReference type="AlphaFoldDB" id="A0A913ZCI9"/>
<dbReference type="InterPro" id="IPR036719">
    <property type="entry name" value="Neuro-gated_channel_TM_sf"/>
</dbReference>
<dbReference type="PANTHER" id="PTHR18945">
    <property type="entry name" value="NEUROTRANSMITTER GATED ION CHANNEL"/>
    <property type="match status" value="1"/>
</dbReference>
<dbReference type="EnsemblMetazoa" id="XM_038192717.1">
    <property type="protein sequence ID" value="XP_038048645.1"/>
    <property type="gene ID" value="LOC119722537"/>
</dbReference>
<evidence type="ECO:0000256" key="5">
    <source>
        <dbReference type="ARBA" id="ARBA00023018"/>
    </source>
</evidence>
<keyword evidence="6 14" id="KW-0406">Ion transport</keyword>
<dbReference type="Gene3D" id="2.70.170.10">
    <property type="entry name" value="Neurotransmitter-gated ion-channel ligand-binding domain"/>
    <property type="match status" value="1"/>
</dbReference>
<evidence type="ECO:0000256" key="11">
    <source>
        <dbReference type="ARBA" id="ARBA00023286"/>
    </source>
</evidence>
<evidence type="ECO:0000256" key="1">
    <source>
        <dbReference type="ARBA" id="ARBA00022448"/>
    </source>
</evidence>
<evidence type="ECO:0000256" key="2">
    <source>
        <dbReference type="ARBA" id="ARBA00022475"/>
    </source>
</evidence>
<evidence type="ECO:0000256" key="13">
    <source>
        <dbReference type="ARBA" id="ARBA00034099"/>
    </source>
</evidence>
<evidence type="ECO:0000259" key="16">
    <source>
        <dbReference type="Pfam" id="PF02932"/>
    </source>
</evidence>
<evidence type="ECO:0000313" key="18">
    <source>
        <dbReference type="Proteomes" id="UP000887568"/>
    </source>
</evidence>
<keyword evidence="11" id="KW-1071">Ligand-gated ion channel</keyword>
<dbReference type="PRINTS" id="PR00254">
    <property type="entry name" value="NICOTINICR"/>
</dbReference>
<dbReference type="InterPro" id="IPR006202">
    <property type="entry name" value="Neur_chan_lig-bd"/>
</dbReference>
<proteinExistence type="inferred from homology"/>
<evidence type="ECO:0000256" key="12">
    <source>
        <dbReference type="ARBA" id="ARBA00023303"/>
    </source>
</evidence>
<keyword evidence="3 14" id="KW-0812">Transmembrane</keyword>
<keyword evidence="10" id="KW-0325">Glycoprotein</keyword>
<dbReference type="RefSeq" id="XP_038048645.1">
    <property type="nucleotide sequence ID" value="XM_038192717.1"/>
</dbReference>
<keyword evidence="4 14" id="KW-1133">Transmembrane helix</keyword>
<keyword evidence="9" id="KW-0675">Receptor</keyword>
<keyword evidence="5" id="KW-0770">Synapse</keyword>
<reference evidence="17" key="1">
    <citation type="submission" date="2022-11" db="UniProtKB">
        <authorList>
            <consortium name="EnsemblMetazoa"/>
        </authorList>
    </citation>
    <scope>IDENTIFICATION</scope>
</reference>
<dbReference type="Pfam" id="PF02932">
    <property type="entry name" value="Neur_chan_memb"/>
    <property type="match status" value="1"/>
</dbReference>
<evidence type="ECO:0000256" key="14">
    <source>
        <dbReference type="RuleBase" id="RU000687"/>
    </source>
</evidence>
<dbReference type="InterPro" id="IPR006201">
    <property type="entry name" value="Neur_channel"/>
</dbReference>
<keyword evidence="18" id="KW-1185">Reference proteome</keyword>
<keyword evidence="1 14" id="KW-0813">Transport</keyword>
<evidence type="ECO:0000256" key="6">
    <source>
        <dbReference type="ARBA" id="ARBA00023065"/>
    </source>
</evidence>
<sequence length="486" mass="55999">MEKLLTNVAVVISAFIYLQFTGCYGTTGSVYSKKLFKKFFDDEGYNRNVRPVLNVHTVTNVQMLLYVAQVLDMDERQQTLTTNMWLTYVWKDEFIQWDPEEWGNVTKLKVASDLLWMPDITLYNCAADNYVPYLTKKICIIYNNGLINWASPVILKSHCNIDVTQFPFDKQSCELKFGPWQYDGTEVNLTGTGDTSVFMSDGEWDMKGLDVRQDVNYYPDAPGIPYTDIVYTMHFKRRSMYYVFNLVLPCVLVAGITILGFVLPADSGEKVSLGITVLLSLTVFLLLIAESMPPSSHVPVIGQYYAATMLLVSISIMLTVIVLNLHHRGPTCRPVPVWMRRIFLNKLAPILRLQPRRSQRNKGLSKDHKIFMRMQESETSIMDMTTPLHQNHQSPGDESPLQAMQNTNRNLHRDGPERACCRQQIDILRRMMDHMRVVREHYDGLDHSDFIRGEWKQVAQVVDRLFMIFYLLGTMATLLIIFIQLS</sequence>
<evidence type="ECO:0000256" key="4">
    <source>
        <dbReference type="ARBA" id="ARBA00022989"/>
    </source>
</evidence>
<evidence type="ECO:0000256" key="10">
    <source>
        <dbReference type="ARBA" id="ARBA00023180"/>
    </source>
</evidence>
<feature type="transmembrane region" description="Helical" evidence="14">
    <location>
        <begin position="242"/>
        <end position="265"/>
    </location>
</feature>
<organism evidence="17 18">
    <name type="scientific">Patiria miniata</name>
    <name type="common">Bat star</name>
    <name type="synonym">Asterina miniata</name>
    <dbReference type="NCBI Taxonomy" id="46514"/>
    <lineage>
        <taxon>Eukaryota</taxon>
        <taxon>Metazoa</taxon>
        <taxon>Echinodermata</taxon>
        <taxon>Eleutherozoa</taxon>
        <taxon>Asterozoa</taxon>
        <taxon>Asteroidea</taxon>
        <taxon>Valvatacea</taxon>
        <taxon>Valvatida</taxon>
        <taxon>Asterinidae</taxon>
        <taxon>Patiria</taxon>
    </lineage>
</organism>
<accession>A0A913ZCI9</accession>